<dbReference type="Gene3D" id="2.60.40.1120">
    <property type="entry name" value="Carboxypeptidase-like, regulatory domain"/>
    <property type="match status" value="1"/>
</dbReference>
<accession>A0A6J4PWH6</accession>
<dbReference type="InterPro" id="IPR058094">
    <property type="entry name" value="Ig-like_OmpL47-like"/>
</dbReference>
<reference evidence="3" key="1">
    <citation type="submission" date="2020-02" db="EMBL/GenBank/DDBJ databases">
        <authorList>
            <person name="Meier V. D."/>
        </authorList>
    </citation>
    <scope>NUCLEOTIDE SEQUENCE</scope>
    <source>
        <strain evidence="3">AVDCRST_MAG74</strain>
    </source>
</reference>
<feature type="domain" description="Glycosyl hydrolase-like 10" evidence="2">
    <location>
        <begin position="38"/>
        <end position="377"/>
    </location>
</feature>
<dbReference type="GO" id="GO:0030246">
    <property type="term" value="F:carbohydrate binding"/>
    <property type="evidence" value="ECO:0007669"/>
    <property type="project" value="InterPro"/>
</dbReference>
<dbReference type="AlphaFoldDB" id="A0A6J4PWH6"/>
<dbReference type="PANTHER" id="PTHR43405">
    <property type="entry name" value="GLYCOSYL HYDROLASE DIGH"/>
    <property type="match status" value="1"/>
</dbReference>
<keyword evidence="1" id="KW-0732">Signal</keyword>
<dbReference type="InterPro" id="IPR013784">
    <property type="entry name" value="Carb-bd-like_fold"/>
</dbReference>
<proteinExistence type="predicted"/>
<protein>
    <recommendedName>
        <fullName evidence="2">Glycosyl hydrolase-like 10 domain-containing protein</fullName>
    </recommendedName>
</protein>
<evidence type="ECO:0000259" key="2">
    <source>
        <dbReference type="Pfam" id="PF02638"/>
    </source>
</evidence>
<dbReference type="PANTHER" id="PTHR43405:SF1">
    <property type="entry name" value="GLYCOSYL HYDROLASE DIGH"/>
    <property type="match status" value="1"/>
</dbReference>
<dbReference type="EMBL" id="CADCUR010000286">
    <property type="protein sequence ID" value="CAA9425521.1"/>
    <property type="molecule type" value="Genomic_DNA"/>
</dbReference>
<dbReference type="Gene3D" id="3.20.20.80">
    <property type="entry name" value="Glycosidases"/>
    <property type="match status" value="1"/>
</dbReference>
<dbReference type="SUPFAM" id="SSF51445">
    <property type="entry name" value="(Trans)glycosidases"/>
    <property type="match status" value="1"/>
</dbReference>
<sequence length="660" mass="72342">MREKYCRRIKPLVAYSFLLLFGLMLLPNTGKAQNTAEYRGFWIDTFNTNLNNHADIVTVVNNAKLAKANALFAQVRRRGDSWYLNSLEPTPDGITFADGFDPLADLITTAHAEGIEVHAFVIMSAVWNKNPTVAGGLPISANHVFRTHGGFNQATGQIEAGPNNWLTRTLLPDNATNGITFQGHRFGADFWIDFGHPDAAAYTVNVLMHLVNNYDIDGLHLDRIRYPELTATGQTPTTGANIGYNPKNIERFQIRNNIPVGSTPPIPGDTAWANWRRNQVTNIVRRVYLNAIAAKPQLKISAALIAFGGGPTTEAAWTSSEAYWRVYQDWRAWTEEGILDIAIPMNYKREHTPSNVPLFDTWNEWTKNHQYNRISLLGLGVYLNGIEGTLRQTRRSLAPSSTGQSVKGVVFYSMANTNEAVTANPFSIPAGQNTIRRPFAEFASGLTTGKSVDGLTLYEDQTANPTPIFAQPATVPVLPWKSAPTRGHVKGFAKRADDTPLDTATVTVKNLNTNTQRTTETDGGGFFGVVDLTPGQYFIKAVLNNETLYSCVAEVTAGMVKTTDLQVETIAPVTSAAQSTILQSGGLRNGGVRVTLSATDNCTGVEKTEYSLDGGATWILYTGSFTISQRGRTTVSYRSIDRAGNVETIKTETVLIKVPR</sequence>
<dbReference type="Pfam" id="PF02638">
    <property type="entry name" value="GHL10"/>
    <property type="match status" value="1"/>
</dbReference>
<dbReference type="SUPFAM" id="SSF49452">
    <property type="entry name" value="Starch-binding domain-like"/>
    <property type="match status" value="1"/>
</dbReference>
<gene>
    <name evidence="3" type="ORF">AVDCRST_MAG74-3523</name>
</gene>
<dbReference type="InterPro" id="IPR003790">
    <property type="entry name" value="GHL10"/>
</dbReference>
<dbReference type="NCBIfam" id="NF047446">
    <property type="entry name" value="barrel_OmpL47"/>
    <property type="match status" value="1"/>
</dbReference>
<dbReference type="Gene3D" id="3.30.1920.20">
    <property type="match status" value="1"/>
</dbReference>
<dbReference type="InterPro" id="IPR017853">
    <property type="entry name" value="GH"/>
</dbReference>
<dbReference type="InterPro" id="IPR052177">
    <property type="entry name" value="Divisome_Glycosyl_Hydrolase"/>
</dbReference>
<name>A0A6J4PWH6_9BACT</name>
<evidence type="ECO:0000313" key="3">
    <source>
        <dbReference type="EMBL" id="CAA9425521.1"/>
    </source>
</evidence>
<evidence type="ECO:0000256" key="1">
    <source>
        <dbReference type="ARBA" id="ARBA00022729"/>
    </source>
</evidence>
<organism evidence="3">
    <name type="scientific">uncultured Pyrinomonadaceae bacterium</name>
    <dbReference type="NCBI Taxonomy" id="2283094"/>
    <lineage>
        <taxon>Bacteria</taxon>
        <taxon>Pseudomonadati</taxon>
        <taxon>Acidobacteriota</taxon>
        <taxon>Blastocatellia</taxon>
        <taxon>Blastocatellales</taxon>
        <taxon>Pyrinomonadaceae</taxon>
        <taxon>environmental samples</taxon>
    </lineage>
</organism>